<evidence type="ECO:0000313" key="2">
    <source>
        <dbReference type="Proteomes" id="UP000003812"/>
    </source>
</evidence>
<dbReference type="EMBL" id="AEKM01000007">
    <property type="protein sequence ID" value="EFQ55280.1"/>
    <property type="molecule type" value="Genomic_DNA"/>
</dbReference>
<evidence type="ECO:0000313" key="1">
    <source>
        <dbReference type="EMBL" id="EFQ55280.1"/>
    </source>
</evidence>
<dbReference type="Proteomes" id="UP000003812">
    <property type="component" value="Unassembled WGS sequence"/>
</dbReference>
<comment type="caution">
    <text evidence="1">The sequence shown here is derived from an EMBL/GenBank/DDBJ whole genome shotgun (WGS) entry which is preliminary data.</text>
</comment>
<reference evidence="1 2" key="1">
    <citation type="submission" date="2010-10" db="EMBL/GenBank/DDBJ databases">
        <authorList>
            <person name="Durkin A.S."/>
            <person name="Madupu R."/>
            <person name="Torralba M."/>
            <person name="Gillis M."/>
            <person name="Methe B."/>
            <person name="Sutton G."/>
            <person name="Nelson K.E."/>
        </authorList>
    </citation>
    <scope>NUCLEOTIDE SEQUENCE [LARGE SCALE GENOMIC DNA]</scope>
    <source>
        <strain evidence="1 2">F0405</strain>
    </source>
</reference>
<dbReference type="AlphaFoldDB" id="E3CDD0"/>
<gene>
    <name evidence="1" type="ORF">HMPREF9626_0780</name>
</gene>
<sequence>MISKYTDEVFTKIEETYGIILPNEFKQVYCDLEQLPNGWYNWADFSRENTDCLKKQMEEVMGEITDEIDEIEWNDNWGECPNTIHEVHHFIKSKMKSSPALMPIVGHRYIACEPTAISPVFSIVGSEIIYYSASLTDF</sequence>
<evidence type="ECO:0008006" key="3">
    <source>
        <dbReference type="Google" id="ProtNLM"/>
    </source>
</evidence>
<proteinExistence type="predicted"/>
<protein>
    <recommendedName>
        <fullName evidence="3">Knr4/Smi1-like domain-containing protein</fullName>
    </recommendedName>
</protein>
<name>E3CDD0_STRPA</name>
<organism evidence="1 2">
    <name type="scientific">Streptococcus parasanguinis F0405</name>
    <dbReference type="NCBI Taxonomy" id="905067"/>
    <lineage>
        <taxon>Bacteria</taxon>
        <taxon>Bacillati</taxon>
        <taxon>Bacillota</taxon>
        <taxon>Bacilli</taxon>
        <taxon>Lactobacillales</taxon>
        <taxon>Streptococcaceae</taxon>
        <taxon>Streptococcus</taxon>
    </lineage>
</organism>
<dbReference type="PANTHER" id="PTHR32011">
    <property type="entry name" value="OS08G0472400 PROTEIN"/>
    <property type="match status" value="1"/>
</dbReference>
<dbReference type="PANTHER" id="PTHR32011:SF2">
    <property type="entry name" value="OS08G0472400 PROTEIN"/>
    <property type="match status" value="1"/>
</dbReference>
<accession>E3CDD0</accession>